<comment type="similarity">
    <text evidence="2">Belongs to the UPF0173 family.</text>
</comment>
<dbReference type="PANTHER" id="PTHR43546:SF3">
    <property type="entry name" value="UPF0173 METAL-DEPENDENT HYDROLASE MJ1163"/>
    <property type="match status" value="1"/>
</dbReference>
<dbReference type="NCBIfam" id="NF001911">
    <property type="entry name" value="PRK00685.1"/>
    <property type="match status" value="1"/>
</dbReference>
<dbReference type="Proteomes" id="UP000886110">
    <property type="component" value="Unassembled WGS sequence"/>
</dbReference>
<keyword evidence="1 2" id="KW-0378">Hydrolase</keyword>
<dbReference type="AlphaFoldDB" id="A0A7C5HJW3"/>
<accession>A0A7C5HJW3</accession>
<evidence type="ECO:0000313" key="4">
    <source>
        <dbReference type="EMBL" id="HHE05069.1"/>
    </source>
</evidence>
<feature type="domain" description="Metallo-beta-lactamase" evidence="3">
    <location>
        <begin position="7"/>
        <end position="182"/>
    </location>
</feature>
<proteinExistence type="inferred from homology"/>
<dbReference type="InterPro" id="IPR036866">
    <property type="entry name" value="RibonucZ/Hydroxyglut_hydro"/>
</dbReference>
<dbReference type="HAMAP" id="MF_00457">
    <property type="entry name" value="UPF0173"/>
    <property type="match status" value="1"/>
</dbReference>
<evidence type="ECO:0000256" key="2">
    <source>
        <dbReference type="HAMAP-Rule" id="MF_00457"/>
    </source>
</evidence>
<dbReference type="GO" id="GO:0016787">
    <property type="term" value="F:hydrolase activity"/>
    <property type="evidence" value="ECO:0007669"/>
    <property type="project" value="UniProtKB-UniRule"/>
</dbReference>
<dbReference type="InterPro" id="IPR001279">
    <property type="entry name" value="Metallo-B-lactamas"/>
</dbReference>
<dbReference type="InterPro" id="IPR050114">
    <property type="entry name" value="UPF0173_UPF0282_UlaG_hydrolase"/>
</dbReference>
<dbReference type="SUPFAM" id="SSF56281">
    <property type="entry name" value="Metallo-hydrolase/oxidoreductase"/>
    <property type="match status" value="1"/>
</dbReference>
<dbReference type="SMART" id="SM00849">
    <property type="entry name" value="Lactamase_B"/>
    <property type="match status" value="1"/>
</dbReference>
<organism evidence="4">
    <name type="scientific">candidate division WOR-3 bacterium</name>
    <dbReference type="NCBI Taxonomy" id="2052148"/>
    <lineage>
        <taxon>Bacteria</taxon>
        <taxon>Bacteria division WOR-3</taxon>
    </lineage>
</organism>
<dbReference type="InterPro" id="IPR022877">
    <property type="entry name" value="UPF0173"/>
</dbReference>
<protein>
    <recommendedName>
        <fullName evidence="2">UPF0173 metal-dependent hydrolase ENL19_03285</fullName>
    </recommendedName>
</protein>
<dbReference type="PANTHER" id="PTHR43546">
    <property type="entry name" value="UPF0173 METAL-DEPENDENT HYDROLASE MJ1163-RELATED"/>
    <property type="match status" value="1"/>
</dbReference>
<dbReference type="Pfam" id="PF12706">
    <property type="entry name" value="Lactamase_B_2"/>
    <property type="match status" value="1"/>
</dbReference>
<dbReference type="EMBL" id="DRTB01000249">
    <property type="protein sequence ID" value="HHE05069.1"/>
    <property type="molecule type" value="Genomic_DNA"/>
</dbReference>
<comment type="caution">
    <text evidence="4">The sequence shown here is derived from an EMBL/GenBank/DDBJ whole genome shotgun (WGS) entry which is preliminary data.</text>
</comment>
<dbReference type="Gene3D" id="3.60.15.10">
    <property type="entry name" value="Ribonuclease Z/Hydroxyacylglutathione hydrolase-like"/>
    <property type="match status" value="1"/>
</dbReference>
<name>A0A7C5HJW3_UNCW3</name>
<reference evidence="4" key="1">
    <citation type="journal article" date="2020" name="mSystems">
        <title>Genome- and Community-Level Interaction Insights into Carbon Utilization and Element Cycling Functions of Hydrothermarchaeota in Hydrothermal Sediment.</title>
        <authorList>
            <person name="Zhou Z."/>
            <person name="Liu Y."/>
            <person name="Xu W."/>
            <person name="Pan J."/>
            <person name="Luo Z.H."/>
            <person name="Li M."/>
        </authorList>
    </citation>
    <scope>NUCLEOTIDE SEQUENCE [LARGE SCALE GENOMIC DNA]</scope>
    <source>
        <strain evidence="4">HyVt-74</strain>
    </source>
</reference>
<sequence length="217" mass="23781">MKVTWIGHASLLIEGSIRIMVDPFIEANPSATVKKEDIPRLDVIAITHDHEDHISDAFDLAKRDNAVVVAMHEIAVKAGEQGITAEGMNIGGTVEVKGAKFTMVLAVHSSYSGHPCGYVITLDGKRIYHAGDTGLTRDMEIIGELYTPDISFLPIGSRYTMDIVQAAKAVEYTKTKKVVPIHYNTWPPIQAAPEEFKKLVGNKAEVIILKPGQSYEL</sequence>
<gene>
    <name evidence="4" type="ORF">ENL19_03285</name>
</gene>
<evidence type="ECO:0000256" key="1">
    <source>
        <dbReference type="ARBA" id="ARBA00022801"/>
    </source>
</evidence>
<evidence type="ECO:0000259" key="3">
    <source>
        <dbReference type="SMART" id="SM00849"/>
    </source>
</evidence>